<gene>
    <name evidence="1" type="ordered locus">NATL1_10901</name>
</gene>
<proteinExistence type="predicted"/>
<organism evidence="1 2">
    <name type="scientific">Prochlorococcus marinus (strain NATL1A)</name>
    <dbReference type="NCBI Taxonomy" id="167555"/>
    <lineage>
        <taxon>Bacteria</taxon>
        <taxon>Bacillati</taxon>
        <taxon>Cyanobacteriota</taxon>
        <taxon>Cyanophyceae</taxon>
        <taxon>Synechococcales</taxon>
        <taxon>Prochlorococcaceae</taxon>
        <taxon>Prochlorococcus</taxon>
    </lineage>
</organism>
<reference evidence="2" key="1">
    <citation type="journal article" date="2007" name="PLoS Genet.">
        <title>Patterns and implications of gene gain and loss in the evolution of Prochlorococcus.</title>
        <authorList>
            <person name="Kettler G.C."/>
            <person name="Martiny A.C."/>
            <person name="Huang K."/>
            <person name="Zucker J."/>
            <person name="Coleman M.L."/>
            <person name="Rodrigue S."/>
            <person name="Chen F."/>
            <person name="Lapidus A."/>
            <person name="Ferriera S."/>
            <person name="Johnson J."/>
            <person name="Steglich C."/>
            <person name="Church G.M."/>
            <person name="Richardson P."/>
            <person name="Chisholm S.W."/>
        </authorList>
    </citation>
    <scope>NUCLEOTIDE SEQUENCE [LARGE SCALE GENOMIC DNA]</scope>
    <source>
        <strain evidence="2">NATL1A</strain>
    </source>
</reference>
<name>A2C2D8_PROM1</name>
<dbReference type="EMBL" id="CP000553">
    <property type="protein sequence ID" value="ABM75648.1"/>
    <property type="molecule type" value="Genomic_DNA"/>
</dbReference>
<accession>A2C2D8</accession>
<sequence length="78" mass="8640">MKAILIISIILLTYSGTAYSYPESQMYDCVSSALSNPATKSISENAIKNYCDCALKAIIDEDKDIRESGYECAQKNFN</sequence>
<evidence type="ECO:0000313" key="2">
    <source>
        <dbReference type="Proteomes" id="UP000002592"/>
    </source>
</evidence>
<dbReference type="Proteomes" id="UP000002592">
    <property type="component" value="Chromosome"/>
</dbReference>
<evidence type="ECO:0000313" key="1">
    <source>
        <dbReference type="EMBL" id="ABM75648.1"/>
    </source>
</evidence>
<dbReference type="RefSeq" id="WP_011823765.1">
    <property type="nucleotide sequence ID" value="NC_008819.1"/>
</dbReference>
<protein>
    <submittedName>
        <fullName evidence="1">Uncharacterized protein</fullName>
    </submittedName>
</protein>
<dbReference type="HOGENOM" id="CLU_191506_0_0_3"/>
<dbReference type="eggNOG" id="ENOG5032FIH">
    <property type="taxonomic scope" value="Bacteria"/>
</dbReference>
<dbReference type="AlphaFoldDB" id="A2C2D8"/>
<dbReference type="KEGG" id="pme:NATL1_10901"/>